<dbReference type="GO" id="GO:0005634">
    <property type="term" value="C:nucleus"/>
    <property type="evidence" value="ECO:0007669"/>
    <property type="project" value="InterPro"/>
</dbReference>
<dbReference type="Gene3D" id="3.40.50.11210">
    <property type="entry name" value="Rap/Ran-GAP"/>
    <property type="match status" value="1"/>
</dbReference>
<dbReference type="GO" id="GO:0005096">
    <property type="term" value="F:GTPase activator activity"/>
    <property type="evidence" value="ECO:0007669"/>
    <property type="project" value="UniProtKB-KW"/>
</dbReference>
<dbReference type="PROSITE" id="PS50085">
    <property type="entry name" value="RAPGAP"/>
    <property type="match status" value="1"/>
</dbReference>
<dbReference type="AlphaFoldDB" id="E4X043"/>
<proteinExistence type="predicted"/>
<dbReference type="Proteomes" id="UP000001307">
    <property type="component" value="Unassembled WGS sequence"/>
</dbReference>
<evidence type="ECO:0000313" key="4">
    <source>
        <dbReference type="EMBL" id="CBY41994.1"/>
    </source>
</evidence>
<dbReference type="OrthoDB" id="5797019at2759"/>
<dbReference type="GO" id="GO:0051056">
    <property type="term" value="P:regulation of small GTPase mediated signal transduction"/>
    <property type="evidence" value="ECO:0007669"/>
    <property type="project" value="InterPro"/>
</dbReference>
<evidence type="ECO:0000313" key="3">
    <source>
        <dbReference type="EMBL" id="CBY23141.1"/>
    </source>
</evidence>
<dbReference type="InterPro" id="IPR000331">
    <property type="entry name" value="Rap/Ran_GAP_dom"/>
</dbReference>
<dbReference type="Proteomes" id="UP000011014">
    <property type="component" value="Unassembled WGS sequence"/>
</dbReference>
<evidence type="ECO:0000256" key="1">
    <source>
        <dbReference type="ARBA" id="ARBA00022468"/>
    </source>
</evidence>
<dbReference type="PANTHER" id="PTHR10063:SF0">
    <property type="entry name" value="TUBERIN"/>
    <property type="match status" value="1"/>
</dbReference>
<sequence>MFEIFAFFLNGDIDHKDTPSDQHMNITLAYTGVMKLFFRLAIEKRPRYLNLLISHGKTGLLYKSAIDRIENKVREKQSQNRRSSFGAKGKEEKEKLERKLKEDLAKLEKILYFNKDLVTTLRDVFKHNILRSKPFAEENPVYEDFFKGAPTRHWIRGYNIHSISIPVKSCGVSFMEVIRKPAGMIRKYASIEGFANEVLTPECAYLWLYDNGYPRGRNPEDSLPVRATQPDLLEQIDEHMPFSKVQVALVFVAPGQSSWVDIFDNSSGSVRYTEFLEQLGEKVCLQRKGPEHNHAVSGLDFSRHGKFTYLHCDDISKIQFTVATVLPTNKDHQKLATIGNREIMITWDESGGTYLPGTQDSDFPFVEIIIRPVTSTIVKIDTALTSQFVSRKTRLPSKFKPFHKLSSSSQTESESFKSLELGAAGGPIFLSDKNLPAAMIAQVLNHSLTLSFTDSIRRVNHSDSYMEAMPAYHRLTLIQNIREKEVQHQKSYLDKIGHHDDDFDLDYCL</sequence>
<evidence type="ECO:0000259" key="2">
    <source>
        <dbReference type="PROSITE" id="PS50085"/>
    </source>
</evidence>
<dbReference type="Pfam" id="PF02145">
    <property type="entry name" value="Rap_GAP"/>
    <property type="match status" value="1"/>
</dbReference>
<feature type="domain" description="Rap-GAP" evidence="2">
    <location>
        <begin position="233"/>
        <end position="481"/>
    </location>
</feature>
<gene>
    <name evidence="3" type="ORF">GSOID_T00015073001</name>
    <name evidence="4" type="ORF">GSOID_T00025654001</name>
</gene>
<protein>
    <recommendedName>
        <fullName evidence="2">Rap-GAP domain-containing protein</fullName>
    </recommendedName>
</protein>
<keyword evidence="5" id="KW-1185">Reference proteome</keyword>
<dbReference type="PANTHER" id="PTHR10063">
    <property type="entry name" value="TUBERIN"/>
    <property type="match status" value="1"/>
</dbReference>
<organism evidence="3">
    <name type="scientific">Oikopleura dioica</name>
    <name type="common">Tunicate</name>
    <dbReference type="NCBI Taxonomy" id="34765"/>
    <lineage>
        <taxon>Eukaryota</taxon>
        <taxon>Metazoa</taxon>
        <taxon>Chordata</taxon>
        <taxon>Tunicata</taxon>
        <taxon>Appendicularia</taxon>
        <taxon>Copelata</taxon>
        <taxon>Oikopleuridae</taxon>
        <taxon>Oikopleura</taxon>
    </lineage>
</organism>
<accession>E4X043</accession>
<dbReference type="InterPro" id="IPR027107">
    <property type="entry name" value="Tuberin/Ral-act_asu"/>
</dbReference>
<dbReference type="SUPFAM" id="SSF111347">
    <property type="entry name" value="Rap/Ran-GAP"/>
    <property type="match status" value="1"/>
</dbReference>
<keyword evidence="1" id="KW-0343">GTPase activation</keyword>
<name>E4X043_OIKDI</name>
<evidence type="ECO:0000313" key="5">
    <source>
        <dbReference type="Proteomes" id="UP000001307"/>
    </source>
</evidence>
<dbReference type="GO" id="GO:0005737">
    <property type="term" value="C:cytoplasm"/>
    <property type="evidence" value="ECO:0007669"/>
    <property type="project" value="TreeGrafter"/>
</dbReference>
<dbReference type="InterPro" id="IPR035974">
    <property type="entry name" value="Rap/Ran-GAP_sf"/>
</dbReference>
<reference evidence="3" key="1">
    <citation type="journal article" date="2010" name="Science">
        <title>Plasticity of animal genome architecture unmasked by rapid evolution of a pelagic tunicate.</title>
        <authorList>
            <person name="Denoeud F."/>
            <person name="Henriet S."/>
            <person name="Mungpakdee S."/>
            <person name="Aury J.M."/>
            <person name="Da Silva C."/>
            <person name="Brinkmann H."/>
            <person name="Mikhaleva J."/>
            <person name="Olsen L.C."/>
            <person name="Jubin C."/>
            <person name="Canestro C."/>
            <person name="Bouquet J.M."/>
            <person name="Danks G."/>
            <person name="Poulain J."/>
            <person name="Campsteijn C."/>
            <person name="Adamski M."/>
            <person name="Cross I."/>
            <person name="Yadetie F."/>
            <person name="Muffato M."/>
            <person name="Louis A."/>
            <person name="Butcher S."/>
            <person name="Tsagkogeorga G."/>
            <person name="Konrad A."/>
            <person name="Singh S."/>
            <person name="Jensen M.F."/>
            <person name="Cong E.H."/>
            <person name="Eikeseth-Otteraa H."/>
            <person name="Noel B."/>
            <person name="Anthouard V."/>
            <person name="Porcel B.M."/>
            <person name="Kachouri-Lafond R."/>
            <person name="Nishino A."/>
            <person name="Ugolini M."/>
            <person name="Chourrout P."/>
            <person name="Nishida H."/>
            <person name="Aasland R."/>
            <person name="Huzurbazar S."/>
            <person name="Westhof E."/>
            <person name="Delsuc F."/>
            <person name="Lehrach H."/>
            <person name="Reinhardt R."/>
            <person name="Weissenbach J."/>
            <person name="Roy S.W."/>
            <person name="Artiguenave F."/>
            <person name="Postlethwait J.H."/>
            <person name="Manak J.R."/>
            <person name="Thompson E.M."/>
            <person name="Jaillon O."/>
            <person name="Du Pasquier L."/>
            <person name="Boudinot P."/>
            <person name="Liberles D.A."/>
            <person name="Volff J.N."/>
            <person name="Philippe H."/>
            <person name="Lenhard B."/>
            <person name="Roest Crollius H."/>
            <person name="Wincker P."/>
            <person name="Chourrout D."/>
        </authorList>
    </citation>
    <scope>NUCLEOTIDE SEQUENCE [LARGE SCALE GENOMIC DNA]</scope>
</reference>
<dbReference type="InParanoid" id="E4X043"/>
<dbReference type="EMBL" id="FN656786">
    <property type="protein sequence ID" value="CBY41994.1"/>
    <property type="molecule type" value="Genomic_DNA"/>
</dbReference>
<dbReference type="EMBL" id="FN653020">
    <property type="protein sequence ID" value="CBY23141.1"/>
    <property type="molecule type" value="Genomic_DNA"/>
</dbReference>